<name>A0ABY4TC95_9ACTN</name>
<keyword evidence="10" id="KW-1185">Reference proteome</keyword>
<evidence type="ECO:0000256" key="6">
    <source>
        <dbReference type="ARBA" id="ARBA00022989"/>
    </source>
</evidence>
<feature type="transmembrane region" description="Helical" evidence="8">
    <location>
        <begin position="233"/>
        <end position="251"/>
    </location>
</feature>
<comment type="subcellular location">
    <subcellularLocation>
        <location evidence="1 8">Cell membrane</location>
        <topology evidence="1 8">Multi-pass membrane protein</topology>
    </subcellularLocation>
</comment>
<keyword evidence="3" id="KW-0813">Transport</keyword>
<sequence length="252" mass="25631">MQLSTLMALLVVAGFAGWIDAVVGGGGLVQVPALLLAFPHLEPATALGTSKVAAIAGTAVAAGIYARRTRVDLTLGVGVGLVACGSAGLGALAAATVPSEMFRPLLICVLVAVAVFMAVRPRFGTAVRHPQAGRRRILLTFLVAGCLLGFYDGFIGPGTGTFLILALTGILGLDLVRSSANAKVINLVTYVGAITVFAIGGHVMWLLGAAMGVMNIVGARVGANMTLTRGAGFARVVLMLTVCGLAVRLAFF</sequence>
<feature type="transmembrane region" description="Helical" evidence="8">
    <location>
        <begin position="160"/>
        <end position="176"/>
    </location>
</feature>
<organism evidence="9 10">
    <name type="scientific">Streptomyces sudanensis</name>
    <dbReference type="NCBI Taxonomy" id="436397"/>
    <lineage>
        <taxon>Bacteria</taxon>
        <taxon>Bacillati</taxon>
        <taxon>Actinomycetota</taxon>
        <taxon>Actinomycetes</taxon>
        <taxon>Kitasatosporales</taxon>
        <taxon>Streptomycetaceae</taxon>
        <taxon>Streptomyces</taxon>
    </lineage>
</organism>
<dbReference type="RefSeq" id="WP_275563589.1">
    <property type="nucleotide sequence ID" value="NZ_CP095474.1"/>
</dbReference>
<feature type="transmembrane region" description="Helical" evidence="8">
    <location>
        <begin position="101"/>
        <end position="119"/>
    </location>
</feature>
<dbReference type="EMBL" id="CP095474">
    <property type="protein sequence ID" value="URN16581.1"/>
    <property type="molecule type" value="Genomic_DNA"/>
</dbReference>
<keyword evidence="7 8" id="KW-0472">Membrane</keyword>
<protein>
    <recommendedName>
        <fullName evidence="8">Probable membrane transporter protein</fullName>
    </recommendedName>
</protein>
<feature type="transmembrane region" description="Helical" evidence="8">
    <location>
        <begin position="188"/>
        <end position="213"/>
    </location>
</feature>
<dbReference type="PANTHER" id="PTHR30269">
    <property type="entry name" value="TRANSMEMBRANE PROTEIN YFCA"/>
    <property type="match status" value="1"/>
</dbReference>
<evidence type="ECO:0000313" key="9">
    <source>
        <dbReference type="EMBL" id="URN16581.1"/>
    </source>
</evidence>
<keyword evidence="5 8" id="KW-0812">Transmembrane</keyword>
<dbReference type="Proteomes" id="UP001056383">
    <property type="component" value="Chromosome"/>
</dbReference>
<dbReference type="InterPro" id="IPR052017">
    <property type="entry name" value="TSUP"/>
</dbReference>
<evidence type="ECO:0000256" key="1">
    <source>
        <dbReference type="ARBA" id="ARBA00004651"/>
    </source>
</evidence>
<keyword evidence="4 8" id="KW-1003">Cell membrane</keyword>
<evidence type="ECO:0000256" key="3">
    <source>
        <dbReference type="ARBA" id="ARBA00022448"/>
    </source>
</evidence>
<evidence type="ECO:0000256" key="4">
    <source>
        <dbReference type="ARBA" id="ARBA00022475"/>
    </source>
</evidence>
<dbReference type="Pfam" id="PF01925">
    <property type="entry name" value="TauE"/>
    <property type="match status" value="1"/>
</dbReference>
<evidence type="ECO:0000256" key="2">
    <source>
        <dbReference type="ARBA" id="ARBA00009142"/>
    </source>
</evidence>
<dbReference type="InterPro" id="IPR002781">
    <property type="entry name" value="TM_pro_TauE-like"/>
</dbReference>
<gene>
    <name evidence="9" type="ORF">MW084_12230</name>
</gene>
<proteinExistence type="inferred from homology"/>
<evidence type="ECO:0000313" key="10">
    <source>
        <dbReference type="Proteomes" id="UP001056383"/>
    </source>
</evidence>
<feature type="transmembrane region" description="Helical" evidence="8">
    <location>
        <begin position="137"/>
        <end position="154"/>
    </location>
</feature>
<feature type="transmembrane region" description="Helical" evidence="8">
    <location>
        <begin position="73"/>
        <end position="95"/>
    </location>
</feature>
<evidence type="ECO:0000256" key="5">
    <source>
        <dbReference type="ARBA" id="ARBA00022692"/>
    </source>
</evidence>
<evidence type="ECO:0000256" key="7">
    <source>
        <dbReference type="ARBA" id="ARBA00023136"/>
    </source>
</evidence>
<evidence type="ECO:0000256" key="8">
    <source>
        <dbReference type="RuleBase" id="RU363041"/>
    </source>
</evidence>
<reference evidence="9" key="1">
    <citation type="submission" date="2022-04" db="EMBL/GenBank/DDBJ databases">
        <title>Systematic whole-genome sequencing reveals an unexpected diversity among actinomycetoma pathogens and provides insights into their antibacterial susceptibilities.</title>
        <authorList>
            <person name="Watson A.K."/>
            <person name="Kepplinger B."/>
            <person name="Bakhiet S.M."/>
            <person name="Mhmoud N.A."/>
            <person name="Chapman J."/>
            <person name="Allenby N."/>
            <person name="Mickiewicz K."/>
            <person name="Goodfellow M."/>
            <person name="Fahal A.H."/>
            <person name="Errington J."/>
        </authorList>
    </citation>
    <scope>NUCLEOTIDE SEQUENCE</scope>
    <source>
        <strain evidence="9">SD 504</strain>
    </source>
</reference>
<keyword evidence="6 8" id="KW-1133">Transmembrane helix</keyword>
<dbReference type="PANTHER" id="PTHR30269:SF0">
    <property type="entry name" value="MEMBRANE TRANSPORTER PROTEIN YFCA-RELATED"/>
    <property type="match status" value="1"/>
</dbReference>
<comment type="similarity">
    <text evidence="2 8">Belongs to the 4-toluene sulfonate uptake permease (TSUP) (TC 2.A.102) family.</text>
</comment>
<accession>A0ABY4TC95</accession>
<feature type="transmembrane region" description="Helical" evidence="8">
    <location>
        <begin position="45"/>
        <end position="66"/>
    </location>
</feature>